<feature type="domain" description="Response regulatory" evidence="4">
    <location>
        <begin position="11"/>
        <end position="129"/>
    </location>
</feature>
<proteinExistence type="predicted"/>
<gene>
    <name evidence="5" type="ORF">PRZ03_18785</name>
</gene>
<evidence type="ECO:0000256" key="1">
    <source>
        <dbReference type="ARBA" id="ARBA00022553"/>
    </source>
</evidence>
<feature type="modified residue" description="4-aspartylphosphate" evidence="2">
    <location>
        <position position="63"/>
    </location>
</feature>
<dbReference type="Gene3D" id="3.40.50.2300">
    <property type="match status" value="1"/>
</dbReference>
<keyword evidence="1 2" id="KW-0597">Phosphoprotein</keyword>
<dbReference type="InterPro" id="IPR050595">
    <property type="entry name" value="Bact_response_regulator"/>
</dbReference>
<dbReference type="Proteomes" id="UP001221189">
    <property type="component" value="Unassembled WGS sequence"/>
</dbReference>
<dbReference type="SUPFAM" id="SSF52172">
    <property type="entry name" value="CheY-like"/>
    <property type="match status" value="1"/>
</dbReference>
<reference evidence="5 6" key="1">
    <citation type="submission" date="2022-10" db="EMBL/GenBank/DDBJ databases">
        <title>Paucibacter sp. hw1 Genome sequencing.</title>
        <authorList>
            <person name="Park S."/>
        </authorList>
    </citation>
    <scope>NUCLEOTIDE SEQUENCE [LARGE SCALE GENOMIC DNA]</scope>
    <source>
        <strain evidence="6">hw1</strain>
    </source>
</reference>
<dbReference type="PROSITE" id="PS50110">
    <property type="entry name" value="RESPONSE_REGULATORY"/>
    <property type="match status" value="1"/>
</dbReference>
<dbReference type="CDD" id="cd00156">
    <property type="entry name" value="REC"/>
    <property type="match status" value="1"/>
</dbReference>
<protein>
    <submittedName>
        <fullName evidence="5">Response regulator</fullName>
    </submittedName>
</protein>
<evidence type="ECO:0000313" key="5">
    <source>
        <dbReference type="EMBL" id="MDC8773627.1"/>
    </source>
</evidence>
<dbReference type="PANTHER" id="PTHR44591:SF3">
    <property type="entry name" value="RESPONSE REGULATORY DOMAIN-CONTAINING PROTEIN"/>
    <property type="match status" value="1"/>
</dbReference>
<dbReference type="InterPro" id="IPR001789">
    <property type="entry name" value="Sig_transdc_resp-reg_receiver"/>
</dbReference>
<dbReference type="PANTHER" id="PTHR44591">
    <property type="entry name" value="STRESS RESPONSE REGULATOR PROTEIN 1"/>
    <property type="match status" value="1"/>
</dbReference>
<dbReference type="RefSeq" id="WP_273601800.1">
    <property type="nucleotide sequence ID" value="NZ_JAQQXT010000013.1"/>
</dbReference>
<evidence type="ECO:0000256" key="3">
    <source>
        <dbReference type="SAM" id="MobiDB-lite"/>
    </source>
</evidence>
<dbReference type="Pfam" id="PF00072">
    <property type="entry name" value="Response_reg"/>
    <property type="match status" value="1"/>
</dbReference>
<evidence type="ECO:0000259" key="4">
    <source>
        <dbReference type="PROSITE" id="PS50110"/>
    </source>
</evidence>
<accession>A0ABT5KJQ8</accession>
<feature type="region of interest" description="Disordered" evidence="3">
    <location>
        <begin position="136"/>
        <end position="159"/>
    </location>
</feature>
<keyword evidence="6" id="KW-1185">Reference proteome</keyword>
<dbReference type="EMBL" id="JAQQXT010000013">
    <property type="protein sequence ID" value="MDC8773627.1"/>
    <property type="molecule type" value="Genomic_DNA"/>
</dbReference>
<evidence type="ECO:0000256" key="2">
    <source>
        <dbReference type="PROSITE-ProRule" id="PRU00169"/>
    </source>
</evidence>
<organism evidence="5 6">
    <name type="scientific">Roseateles albus</name>
    <dbReference type="NCBI Taxonomy" id="2987525"/>
    <lineage>
        <taxon>Bacteria</taxon>
        <taxon>Pseudomonadati</taxon>
        <taxon>Pseudomonadota</taxon>
        <taxon>Betaproteobacteria</taxon>
        <taxon>Burkholderiales</taxon>
        <taxon>Sphaerotilaceae</taxon>
        <taxon>Roseateles</taxon>
    </lineage>
</organism>
<name>A0ABT5KJQ8_9BURK</name>
<dbReference type="SMART" id="SM00448">
    <property type="entry name" value="REC"/>
    <property type="match status" value="1"/>
</dbReference>
<evidence type="ECO:0000313" key="6">
    <source>
        <dbReference type="Proteomes" id="UP001221189"/>
    </source>
</evidence>
<comment type="caution">
    <text evidence="5">The sequence shown here is derived from an EMBL/GenBank/DDBJ whole genome shotgun (WGS) entry which is preliminary data.</text>
</comment>
<dbReference type="InterPro" id="IPR011006">
    <property type="entry name" value="CheY-like_superfamily"/>
</dbReference>
<sequence>MSAFANAKSKRILIVDDSRAIQAIIRRTLECEELGDLLFQTANDGADALDKVASFKPDLVLSDWHMPGVSGIEMLQTLRQTGHNHIAVGFITTDTAAECQTQARSNGALFLLNKPFDDRTLRSAVALGLGRSSFLRPSAKPREARGSELPPPAQAQSQTQLPAIESLAQTQQTLFTHLGMRGFELERIHTQGPYVQQSPQLIALYGSAGRKGVYAVGLLDLSACVLIGGLAAGCSAQEMQASRNQQTPSQKQIEQASRFMRSMAGLLKKRSPSDAPALNAARVSSQPQDKLAGLIETNAGRSDFLLRVNSMGVQGEARLSFLLA</sequence>